<protein>
    <recommendedName>
        <fullName evidence="1">Effector-associated domain-containing protein</fullName>
    </recommendedName>
</protein>
<evidence type="ECO:0000313" key="2">
    <source>
        <dbReference type="EMBL" id="GAA0362732.1"/>
    </source>
</evidence>
<dbReference type="InterPro" id="IPR045431">
    <property type="entry name" value="EAD2"/>
</dbReference>
<organism evidence="2 3">
    <name type="scientific">Actinoallomurus spadix</name>
    <dbReference type="NCBI Taxonomy" id="79912"/>
    <lineage>
        <taxon>Bacteria</taxon>
        <taxon>Bacillati</taxon>
        <taxon>Actinomycetota</taxon>
        <taxon>Actinomycetes</taxon>
        <taxon>Streptosporangiales</taxon>
        <taxon>Thermomonosporaceae</taxon>
        <taxon>Actinoallomurus</taxon>
    </lineage>
</organism>
<gene>
    <name evidence="2" type="ORF">GCM10010151_60970</name>
</gene>
<comment type="caution">
    <text evidence="2">The sequence shown here is derived from an EMBL/GenBank/DDBJ whole genome shotgun (WGS) entry which is preliminary data.</text>
</comment>
<sequence length="296" mass="31360">MTLMHNRSVLTEAIVGWLVQLLGDRTLRVVSKRIFGPPERRALAEAMDEAIGTFVAPLPANRREHVTRAIVERFEMSPVVVNDGGEGRSSVREALVENIREQLRPLADPDIAVSGQSYFEQIGLDPAHALNVLPDLFITALQRAATMNAGLAPLAAQLNADAVLAEVRALRASGAEVPAGGAVAPAGGAVAPVGGAVAPAGEGDVLALVRALEAVPSLADDAGRTSVIGQLRRDIAATVRYDARARLHLLGLVRTCDDHPGGVRELIEVLTFVEGDSLPMRRVREIAAPWLRNGST</sequence>
<keyword evidence="3" id="KW-1185">Reference proteome</keyword>
<proteinExistence type="predicted"/>
<evidence type="ECO:0000259" key="1">
    <source>
        <dbReference type="Pfam" id="PF19956"/>
    </source>
</evidence>
<feature type="domain" description="Effector-associated" evidence="1">
    <location>
        <begin position="209"/>
        <end position="287"/>
    </location>
</feature>
<evidence type="ECO:0000313" key="3">
    <source>
        <dbReference type="Proteomes" id="UP001501822"/>
    </source>
</evidence>
<dbReference type="EMBL" id="BAAABM010000056">
    <property type="protein sequence ID" value="GAA0362732.1"/>
    <property type="molecule type" value="Genomic_DNA"/>
</dbReference>
<dbReference type="Proteomes" id="UP001501822">
    <property type="component" value="Unassembled WGS sequence"/>
</dbReference>
<name>A0ABP3H7H3_9ACTN</name>
<dbReference type="Pfam" id="PF19956">
    <property type="entry name" value="EAD2"/>
    <property type="match status" value="1"/>
</dbReference>
<accession>A0ABP3H7H3</accession>
<reference evidence="3" key="1">
    <citation type="journal article" date="2019" name="Int. J. Syst. Evol. Microbiol.">
        <title>The Global Catalogue of Microorganisms (GCM) 10K type strain sequencing project: providing services to taxonomists for standard genome sequencing and annotation.</title>
        <authorList>
            <consortium name="The Broad Institute Genomics Platform"/>
            <consortium name="The Broad Institute Genome Sequencing Center for Infectious Disease"/>
            <person name="Wu L."/>
            <person name="Ma J."/>
        </authorList>
    </citation>
    <scope>NUCLEOTIDE SEQUENCE [LARGE SCALE GENOMIC DNA]</scope>
    <source>
        <strain evidence="3">JCM 3146</strain>
    </source>
</reference>